<reference evidence="3" key="1">
    <citation type="submission" date="2019-08" db="EMBL/GenBank/DDBJ databases">
        <title>The improved chromosome-level genome for the pearl oyster Pinctada fucata martensii using PacBio sequencing and Hi-C.</title>
        <authorList>
            <person name="Zheng Z."/>
        </authorList>
    </citation>
    <scope>NUCLEOTIDE SEQUENCE</scope>
    <source>
        <strain evidence="3">ZZ-2019</strain>
        <tissue evidence="3">Adductor muscle</tissue>
    </source>
</reference>
<feature type="compositionally biased region" description="Basic and acidic residues" evidence="1">
    <location>
        <begin position="568"/>
        <end position="583"/>
    </location>
</feature>
<proteinExistence type="predicted"/>
<keyword evidence="4" id="KW-1185">Reference proteome</keyword>
<feature type="region of interest" description="Disordered" evidence="1">
    <location>
        <begin position="475"/>
        <end position="494"/>
    </location>
</feature>
<dbReference type="Pfam" id="PF00027">
    <property type="entry name" value="cNMP_binding"/>
    <property type="match status" value="1"/>
</dbReference>
<sequence length="744" mass="84514">MGNMDVKNDGNKRKVTFGAVSEGGRPSSRGNQKRVSFGDVSEGISQSRRSSSPGTQLAKFKTVAKFALIGAKIRHHSEGQVSLVRQPELSEKDLIMNQKSAGRRGTVHGSQMYMATDGLTTRRRTDENVGRIGSANINNIINQAKTRQEAERLKRLRRLKMWVRVVGKCCNLQSRIIHRNSLDPVYVKQMENIGKTSPLEKDSYGSNRIDLSYFKANTQMRMSQRAVSILTKPPELRTNEEIKYAMNALCNVHFISKFPLKIQKELATHGYVECYEAKRFILRQGGAPENAYIVLYGSILTALLDEHKLSATSVDSLITRGQQFGEIGIYRNKPRGGSNITAEYTEILRIPGDEFKRIFMGAAVDPENDPFLKKFKFLKNWPLKELRGDPNKYITTFYQRNIALTSNSNRSPWIYIVKEGSLRIMKRLEKVVPTVNKKTGHFNEEAHQSGYLSFLTRDLDYDRYANYHSISLPPPLQYNDNDLNTSCDSQSSNELSESYHNLSVQALPLLHRLENVLRPHTAGAFLTTPVRKTPKSKKRTSKSAHPSQTEVPKIKPSSSSPDDNATDQQEKENQNIPKDDGKKTIAKRTIYDDFDLVDNDKEHVVTAAERNPQWVHVQTLTKDQVFGLQYVVFDKSKQPQPSFVVISNGAEVVQIDKQLFLSKLDMNAREKLRSEISPYPTDEELQAKLVTRINWESYKDIVLDQVAHERQKLYPNRLKTCGTYRLKSANVVTQSEGKESSIYS</sequence>
<accession>A0AA88YAA8</accession>
<comment type="caution">
    <text evidence="3">The sequence shown here is derived from an EMBL/GenBank/DDBJ whole genome shotgun (WGS) entry which is preliminary data.</text>
</comment>
<evidence type="ECO:0000259" key="2">
    <source>
        <dbReference type="PROSITE" id="PS50042"/>
    </source>
</evidence>
<feature type="compositionally biased region" description="Polar residues" evidence="1">
    <location>
        <begin position="478"/>
        <end position="494"/>
    </location>
</feature>
<name>A0AA88YAA8_PINIB</name>
<dbReference type="InterPro" id="IPR018490">
    <property type="entry name" value="cNMP-bd_dom_sf"/>
</dbReference>
<dbReference type="AlphaFoldDB" id="A0AA88YAA8"/>
<dbReference type="PROSITE" id="PS50042">
    <property type="entry name" value="CNMP_BINDING_3"/>
    <property type="match status" value="2"/>
</dbReference>
<feature type="domain" description="Cyclic nucleotide-binding" evidence="2">
    <location>
        <begin position="579"/>
        <end position="660"/>
    </location>
</feature>
<dbReference type="Gene3D" id="2.60.120.10">
    <property type="entry name" value="Jelly Rolls"/>
    <property type="match status" value="1"/>
</dbReference>
<feature type="domain" description="Cyclic nucleotide-binding" evidence="2">
    <location>
        <begin position="254"/>
        <end position="360"/>
    </location>
</feature>
<organism evidence="3 4">
    <name type="scientific">Pinctada imbricata</name>
    <name type="common">Atlantic pearl-oyster</name>
    <name type="synonym">Pinctada martensii</name>
    <dbReference type="NCBI Taxonomy" id="66713"/>
    <lineage>
        <taxon>Eukaryota</taxon>
        <taxon>Metazoa</taxon>
        <taxon>Spiralia</taxon>
        <taxon>Lophotrochozoa</taxon>
        <taxon>Mollusca</taxon>
        <taxon>Bivalvia</taxon>
        <taxon>Autobranchia</taxon>
        <taxon>Pteriomorphia</taxon>
        <taxon>Pterioida</taxon>
        <taxon>Pterioidea</taxon>
        <taxon>Pteriidae</taxon>
        <taxon>Pinctada</taxon>
    </lineage>
</organism>
<feature type="region of interest" description="Disordered" evidence="1">
    <location>
        <begin position="524"/>
        <end position="584"/>
    </location>
</feature>
<dbReference type="SUPFAM" id="SSF51206">
    <property type="entry name" value="cAMP-binding domain-like"/>
    <property type="match status" value="2"/>
</dbReference>
<dbReference type="InterPro" id="IPR014710">
    <property type="entry name" value="RmlC-like_jellyroll"/>
</dbReference>
<evidence type="ECO:0000313" key="3">
    <source>
        <dbReference type="EMBL" id="KAK3101123.1"/>
    </source>
</evidence>
<protein>
    <recommendedName>
        <fullName evidence="2">Cyclic nucleotide-binding domain-containing protein</fullName>
    </recommendedName>
</protein>
<dbReference type="InterPro" id="IPR000595">
    <property type="entry name" value="cNMP-bd_dom"/>
</dbReference>
<dbReference type="Proteomes" id="UP001186944">
    <property type="component" value="Unassembled WGS sequence"/>
</dbReference>
<dbReference type="EMBL" id="VSWD01000005">
    <property type="protein sequence ID" value="KAK3101123.1"/>
    <property type="molecule type" value="Genomic_DNA"/>
</dbReference>
<gene>
    <name evidence="3" type="ORF">FSP39_001127</name>
</gene>
<dbReference type="PANTHER" id="PTHR23011:SF28">
    <property type="entry name" value="CYCLIC NUCLEOTIDE-BINDING DOMAIN CONTAINING PROTEIN"/>
    <property type="match status" value="1"/>
</dbReference>
<feature type="region of interest" description="Disordered" evidence="1">
    <location>
        <begin position="1"/>
        <end position="56"/>
    </location>
</feature>
<evidence type="ECO:0000313" key="4">
    <source>
        <dbReference type="Proteomes" id="UP001186944"/>
    </source>
</evidence>
<feature type="compositionally biased region" description="Basic residues" evidence="1">
    <location>
        <begin position="532"/>
        <end position="542"/>
    </location>
</feature>
<evidence type="ECO:0000256" key="1">
    <source>
        <dbReference type="SAM" id="MobiDB-lite"/>
    </source>
</evidence>
<feature type="compositionally biased region" description="Basic and acidic residues" evidence="1">
    <location>
        <begin position="1"/>
        <end position="12"/>
    </location>
</feature>
<dbReference type="PANTHER" id="PTHR23011">
    <property type="entry name" value="CYCLIC NUCLEOTIDE-BINDING DOMAIN CONTAINING PROTEIN"/>
    <property type="match status" value="1"/>
</dbReference>
<dbReference type="CDD" id="cd00038">
    <property type="entry name" value="CAP_ED"/>
    <property type="match status" value="1"/>
</dbReference>